<feature type="transmembrane region" description="Helical" evidence="2">
    <location>
        <begin position="113"/>
        <end position="134"/>
    </location>
</feature>
<feature type="domain" description="Rhodopsin" evidence="3">
    <location>
        <begin position="49"/>
        <end position="286"/>
    </location>
</feature>
<evidence type="ECO:0000313" key="5">
    <source>
        <dbReference type="Proteomes" id="UP000800092"/>
    </source>
</evidence>
<dbReference type="OrthoDB" id="3918601at2759"/>
<protein>
    <recommendedName>
        <fullName evidence="3">Rhodopsin domain-containing protein</fullName>
    </recommendedName>
</protein>
<name>A0A6A6HGV8_VIRVR</name>
<feature type="transmembrane region" description="Helical" evidence="2">
    <location>
        <begin position="222"/>
        <end position="244"/>
    </location>
</feature>
<reference evidence="4" key="1">
    <citation type="journal article" date="2020" name="Stud. Mycol.">
        <title>101 Dothideomycetes genomes: a test case for predicting lifestyles and emergence of pathogens.</title>
        <authorList>
            <person name="Haridas S."/>
            <person name="Albert R."/>
            <person name="Binder M."/>
            <person name="Bloem J."/>
            <person name="Labutti K."/>
            <person name="Salamov A."/>
            <person name="Andreopoulos B."/>
            <person name="Baker S."/>
            <person name="Barry K."/>
            <person name="Bills G."/>
            <person name="Bluhm B."/>
            <person name="Cannon C."/>
            <person name="Castanera R."/>
            <person name="Culley D."/>
            <person name="Daum C."/>
            <person name="Ezra D."/>
            <person name="Gonzalez J."/>
            <person name="Henrissat B."/>
            <person name="Kuo A."/>
            <person name="Liang C."/>
            <person name="Lipzen A."/>
            <person name="Lutzoni F."/>
            <person name="Magnuson J."/>
            <person name="Mondo S."/>
            <person name="Nolan M."/>
            <person name="Ohm R."/>
            <person name="Pangilinan J."/>
            <person name="Park H.-J."/>
            <person name="Ramirez L."/>
            <person name="Alfaro M."/>
            <person name="Sun H."/>
            <person name="Tritt A."/>
            <person name="Yoshinaga Y."/>
            <person name="Zwiers L.-H."/>
            <person name="Turgeon B."/>
            <person name="Goodwin S."/>
            <person name="Spatafora J."/>
            <person name="Crous P."/>
            <person name="Grigoriev I."/>
        </authorList>
    </citation>
    <scope>NUCLEOTIDE SEQUENCE</scope>
    <source>
        <strain evidence="4">Tuck. ex Michener</strain>
    </source>
</reference>
<feature type="transmembrane region" description="Helical" evidence="2">
    <location>
        <begin position="63"/>
        <end position="84"/>
    </location>
</feature>
<dbReference type="AlphaFoldDB" id="A0A6A6HGV8"/>
<feature type="compositionally biased region" description="Polar residues" evidence="1">
    <location>
        <begin position="317"/>
        <end position="333"/>
    </location>
</feature>
<evidence type="ECO:0000259" key="3">
    <source>
        <dbReference type="Pfam" id="PF20684"/>
    </source>
</evidence>
<keyword evidence="2" id="KW-0812">Transmembrane</keyword>
<feature type="transmembrane region" description="Helical" evidence="2">
    <location>
        <begin position="187"/>
        <end position="210"/>
    </location>
</feature>
<gene>
    <name evidence="4" type="ORF">EV356DRAFT_530687</name>
</gene>
<sequence>MSTFNLPPQLVFHGNGGTYSPHGTITSEDHGPAIVAFSWIFYSLTSLTVLARLITRRNLVPDYWCLLIAWVLLTLESVSIHLAANNGMGRHISSLSSDKYDAYSRAFYASQTLTVLIVALAKISYLTIFVRLLAESSGQRKTTRQLCVGLIVVVALWAFSISLALALQCRVPHPWRFLANTCIDQRALYYFTGVFDIVTDLVLVALPPVIVATIQLETSVKVTVVAIFGTRIIVPVFTIVELSLLPQYLGRGDPTWYSVTLTIWAQAACNMSLLTACLPSVKPFLNMLQFSLIDCSTLPFSAPSGSCAEVSPLYKSDGSTLVSDRNTNTSTPTRYPYESDDNVKSSPLRTGG</sequence>
<feature type="transmembrane region" description="Helical" evidence="2">
    <location>
        <begin position="146"/>
        <end position="167"/>
    </location>
</feature>
<evidence type="ECO:0000313" key="4">
    <source>
        <dbReference type="EMBL" id="KAF2236783.1"/>
    </source>
</evidence>
<proteinExistence type="predicted"/>
<dbReference type="Pfam" id="PF20684">
    <property type="entry name" value="Fung_rhodopsin"/>
    <property type="match status" value="1"/>
</dbReference>
<feature type="transmembrane region" description="Helical" evidence="2">
    <location>
        <begin position="256"/>
        <end position="278"/>
    </location>
</feature>
<keyword evidence="2" id="KW-0472">Membrane</keyword>
<feature type="transmembrane region" description="Helical" evidence="2">
    <location>
        <begin position="33"/>
        <end position="51"/>
    </location>
</feature>
<dbReference type="Proteomes" id="UP000800092">
    <property type="component" value="Unassembled WGS sequence"/>
</dbReference>
<feature type="region of interest" description="Disordered" evidence="1">
    <location>
        <begin position="317"/>
        <end position="352"/>
    </location>
</feature>
<accession>A0A6A6HGV8</accession>
<keyword evidence="5" id="KW-1185">Reference proteome</keyword>
<dbReference type="PANTHER" id="PTHR38794:SF3">
    <property type="entry name" value="INTEGRAL MEMBRANE PROTEIN"/>
    <property type="match status" value="1"/>
</dbReference>
<keyword evidence="2" id="KW-1133">Transmembrane helix</keyword>
<dbReference type="PANTHER" id="PTHR38794">
    <property type="entry name" value="INTEGRAL MEMBRANE PROTEIN"/>
    <property type="match status" value="1"/>
</dbReference>
<evidence type="ECO:0000256" key="1">
    <source>
        <dbReference type="SAM" id="MobiDB-lite"/>
    </source>
</evidence>
<dbReference type="InterPro" id="IPR049326">
    <property type="entry name" value="Rhodopsin_dom_fungi"/>
</dbReference>
<evidence type="ECO:0000256" key="2">
    <source>
        <dbReference type="SAM" id="Phobius"/>
    </source>
</evidence>
<dbReference type="EMBL" id="ML991783">
    <property type="protein sequence ID" value="KAF2236783.1"/>
    <property type="molecule type" value="Genomic_DNA"/>
</dbReference>
<organism evidence="4 5">
    <name type="scientific">Viridothelium virens</name>
    <name type="common">Speckled blister lichen</name>
    <name type="synonym">Trypethelium virens</name>
    <dbReference type="NCBI Taxonomy" id="1048519"/>
    <lineage>
        <taxon>Eukaryota</taxon>
        <taxon>Fungi</taxon>
        <taxon>Dikarya</taxon>
        <taxon>Ascomycota</taxon>
        <taxon>Pezizomycotina</taxon>
        <taxon>Dothideomycetes</taxon>
        <taxon>Dothideomycetes incertae sedis</taxon>
        <taxon>Trypetheliales</taxon>
        <taxon>Trypetheliaceae</taxon>
        <taxon>Viridothelium</taxon>
    </lineage>
</organism>